<proteinExistence type="predicted"/>
<sequence>MFIGQLIERKGLASVIRSLHALKEREWQLLIVGTGPDEADLRHLVGRLELEARIRFEGYKQKEEVVRYLIEADCLVFPSLIEVWGLVVNEALATDTFVLASKYAGATTDIIVDGHNGLIIDPLDEEKLTKSFEWILDRADWVRSERSLGLKLWRRLHPESYAKAVSTAIRRAQSPQGETI</sequence>
<dbReference type="PANTHER" id="PTHR12526:SF510">
    <property type="entry name" value="D-INOSITOL 3-PHOSPHATE GLYCOSYLTRANSFERASE"/>
    <property type="match status" value="1"/>
</dbReference>
<keyword evidence="1" id="KW-0328">Glycosyltransferase</keyword>
<keyword evidence="5" id="KW-1185">Reference proteome</keyword>
<organism evidence="4 5">
    <name type="scientific">Paenibacillus cisolokensis</name>
    <dbReference type="NCBI Taxonomy" id="1658519"/>
    <lineage>
        <taxon>Bacteria</taxon>
        <taxon>Bacillati</taxon>
        <taxon>Bacillota</taxon>
        <taxon>Bacilli</taxon>
        <taxon>Bacillales</taxon>
        <taxon>Paenibacillaceae</taxon>
        <taxon>Paenibacillus</taxon>
    </lineage>
</organism>
<dbReference type="Gene3D" id="3.40.50.2000">
    <property type="entry name" value="Glycogen Phosphorylase B"/>
    <property type="match status" value="1"/>
</dbReference>
<dbReference type="SUPFAM" id="SSF53756">
    <property type="entry name" value="UDP-Glycosyltransferase/glycogen phosphorylase"/>
    <property type="match status" value="1"/>
</dbReference>
<evidence type="ECO:0000313" key="5">
    <source>
        <dbReference type="Proteomes" id="UP000680304"/>
    </source>
</evidence>
<reference evidence="4 5" key="1">
    <citation type="submission" date="2021-04" db="EMBL/GenBank/DDBJ databases">
        <title>Draft genome sequence of Paenibacillus cisolokensis, LC2-13A.</title>
        <authorList>
            <person name="Uke A."/>
            <person name="Chhe C."/>
            <person name="Baramee S."/>
            <person name="Kosugi A."/>
        </authorList>
    </citation>
    <scope>NUCLEOTIDE SEQUENCE [LARGE SCALE GENOMIC DNA]</scope>
    <source>
        <strain evidence="4 5">LC2-13A</strain>
    </source>
</reference>
<gene>
    <name evidence="4" type="ORF">PACILC2_19560</name>
</gene>
<evidence type="ECO:0000256" key="1">
    <source>
        <dbReference type="ARBA" id="ARBA00022676"/>
    </source>
</evidence>
<keyword evidence="2" id="KW-0808">Transferase</keyword>
<name>A0ABQ4N5A2_9BACL</name>
<dbReference type="PANTHER" id="PTHR12526">
    <property type="entry name" value="GLYCOSYLTRANSFERASE"/>
    <property type="match status" value="1"/>
</dbReference>
<accession>A0ABQ4N5A2</accession>
<evidence type="ECO:0000256" key="2">
    <source>
        <dbReference type="ARBA" id="ARBA00022679"/>
    </source>
</evidence>
<comment type="caution">
    <text evidence="4">The sequence shown here is derived from an EMBL/GenBank/DDBJ whole genome shotgun (WGS) entry which is preliminary data.</text>
</comment>
<dbReference type="EMBL" id="BOVJ01000061">
    <property type="protein sequence ID" value="GIQ63388.1"/>
    <property type="molecule type" value="Genomic_DNA"/>
</dbReference>
<protein>
    <recommendedName>
        <fullName evidence="3">Glycosyl transferase family 1 domain-containing protein</fullName>
    </recommendedName>
</protein>
<feature type="domain" description="Glycosyl transferase family 1" evidence="3">
    <location>
        <begin position="2"/>
        <end position="137"/>
    </location>
</feature>
<dbReference type="InterPro" id="IPR001296">
    <property type="entry name" value="Glyco_trans_1"/>
</dbReference>
<evidence type="ECO:0000313" key="4">
    <source>
        <dbReference type="EMBL" id="GIQ63388.1"/>
    </source>
</evidence>
<dbReference type="Proteomes" id="UP000680304">
    <property type="component" value="Unassembled WGS sequence"/>
</dbReference>
<dbReference type="Pfam" id="PF00534">
    <property type="entry name" value="Glycos_transf_1"/>
    <property type="match status" value="1"/>
</dbReference>
<evidence type="ECO:0000259" key="3">
    <source>
        <dbReference type="Pfam" id="PF00534"/>
    </source>
</evidence>